<keyword evidence="4" id="KW-0675">Receptor</keyword>
<evidence type="ECO:0000256" key="2">
    <source>
        <dbReference type="ARBA" id="ARBA00023136"/>
    </source>
</evidence>
<dbReference type="SUPFAM" id="SSF56935">
    <property type="entry name" value="Porins"/>
    <property type="match status" value="1"/>
</dbReference>
<dbReference type="Proteomes" id="UP000050455">
    <property type="component" value="Unassembled WGS sequence"/>
</dbReference>
<dbReference type="PANTHER" id="PTHR47234:SF3">
    <property type="entry name" value="SECRETIN_TONB SHORT N-TERMINAL DOMAIN-CONTAINING PROTEIN"/>
    <property type="match status" value="1"/>
</dbReference>
<comment type="subcellular location">
    <subcellularLocation>
        <location evidence="1">Cell outer membrane</location>
    </subcellularLocation>
</comment>
<dbReference type="InterPro" id="IPR036942">
    <property type="entry name" value="Beta-barrel_TonB_sf"/>
</dbReference>
<evidence type="ECO:0000313" key="4">
    <source>
        <dbReference type="EMBL" id="KPX79188.1"/>
    </source>
</evidence>
<protein>
    <submittedName>
        <fullName evidence="4">TonB-dependent siderophore receptor</fullName>
    </submittedName>
</protein>
<keyword evidence="3" id="KW-0998">Cell outer membrane</keyword>
<feature type="non-terminal residue" evidence="4">
    <location>
        <position position="1"/>
    </location>
</feature>
<gene>
    <name evidence="4" type="ORF">ALO64_03152</name>
</gene>
<evidence type="ECO:0000313" key="5">
    <source>
        <dbReference type="Proteomes" id="UP000050455"/>
    </source>
</evidence>
<organism evidence="4 5">
    <name type="scientific">Pseudomonas meliae</name>
    <dbReference type="NCBI Taxonomy" id="86176"/>
    <lineage>
        <taxon>Bacteria</taxon>
        <taxon>Pseudomonadati</taxon>
        <taxon>Pseudomonadota</taxon>
        <taxon>Gammaproteobacteria</taxon>
        <taxon>Pseudomonadales</taxon>
        <taxon>Pseudomonadaceae</taxon>
        <taxon>Pseudomonas</taxon>
    </lineage>
</organism>
<dbReference type="PATRIC" id="fig|86176.4.peg.3508"/>
<reference evidence="4 5" key="1">
    <citation type="submission" date="2015-09" db="EMBL/GenBank/DDBJ databases">
        <title>Genome announcement of multiple Pseudomonas syringae strains.</title>
        <authorList>
            <person name="Thakur S."/>
            <person name="Wang P.W."/>
            <person name="Gong Y."/>
            <person name="Weir B.S."/>
            <person name="Guttman D.S."/>
        </authorList>
    </citation>
    <scope>NUCLEOTIDE SEQUENCE [LARGE SCALE GENOMIC DNA]</scope>
    <source>
        <strain evidence="4 5">ICMP6289</strain>
    </source>
</reference>
<dbReference type="AlphaFoldDB" id="A0A0P9TY76"/>
<dbReference type="Gene3D" id="2.40.170.20">
    <property type="entry name" value="TonB-dependent receptor, beta-barrel domain"/>
    <property type="match status" value="1"/>
</dbReference>
<dbReference type="PANTHER" id="PTHR47234">
    <property type="match status" value="1"/>
</dbReference>
<name>A0A0P9TY76_9PSED</name>
<accession>A0A0P9TY76</accession>
<dbReference type="EMBL" id="LJQT01000484">
    <property type="protein sequence ID" value="KPX79188.1"/>
    <property type="molecule type" value="Genomic_DNA"/>
</dbReference>
<keyword evidence="5" id="KW-1185">Reference proteome</keyword>
<evidence type="ECO:0000256" key="3">
    <source>
        <dbReference type="ARBA" id="ARBA00023237"/>
    </source>
</evidence>
<keyword evidence="2" id="KW-0472">Membrane</keyword>
<comment type="caution">
    <text evidence="4">The sequence shown here is derived from an EMBL/GenBank/DDBJ whole genome shotgun (WGS) entry which is preliminary data.</text>
</comment>
<proteinExistence type="predicted"/>
<evidence type="ECO:0000256" key="1">
    <source>
        <dbReference type="ARBA" id="ARBA00004442"/>
    </source>
</evidence>
<dbReference type="GO" id="GO:0009279">
    <property type="term" value="C:cell outer membrane"/>
    <property type="evidence" value="ECO:0007669"/>
    <property type="project" value="UniProtKB-SubCell"/>
</dbReference>
<sequence>VYTLLGVNLVRVDRRERIGLLGDTTTQHKLTLGNDLTFGNWALHSNLVRYGEFTSYQADKVNDQTFSAAWLLDLAVDYTLKNWVFTLGGDNITDKYPEKLNDFSSSGGNLAYSTFSPYGYSGAFYYGKVTYNW</sequence>